<evidence type="ECO:0000313" key="2">
    <source>
        <dbReference type="EMBL" id="MFC4403822.1"/>
    </source>
</evidence>
<keyword evidence="1" id="KW-0472">Membrane</keyword>
<dbReference type="RefSeq" id="WP_390252353.1">
    <property type="nucleotide sequence ID" value="NZ_JBHSDT010000008.1"/>
</dbReference>
<name>A0ABV8WW62_9BACI</name>
<accession>A0ABV8WW62</accession>
<gene>
    <name evidence="2" type="ORF">ACFOY7_12140</name>
</gene>
<keyword evidence="1" id="KW-0812">Transmembrane</keyword>
<keyword evidence="3" id="KW-1185">Reference proteome</keyword>
<dbReference type="Proteomes" id="UP001595882">
    <property type="component" value="Unassembled WGS sequence"/>
</dbReference>
<reference evidence="3" key="1">
    <citation type="journal article" date="2019" name="Int. J. Syst. Evol. Microbiol.">
        <title>The Global Catalogue of Microorganisms (GCM) 10K type strain sequencing project: providing services to taxonomists for standard genome sequencing and annotation.</title>
        <authorList>
            <consortium name="The Broad Institute Genomics Platform"/>
            <consortium name="The Broad Institute Genome Sequencing Center for Infectious Disease"/>
            <person name="Wu L."/>
            <person name="Ma J."/>
        </authorList>
    </citation>
    <scope>NUCLEOTIDE SEQUENCE [LARGE SCALE GENOMIC DNA]</scope>
    <source>
        <strain evidence="3">CCUG 37865</strain>
    </source>
</reference>
<sequence>MESSYLLLFIALIFLVIIVLLYQKIWKEERPQSSKVRFGQ</sequence>
<evidence type="ECO:0000256" key="1">
    <source>
        <dbReference type="SAM" id="Phobius"/>
    </source>
</evidence>
<proteinExistence type="predicted"/>
<keyword evidence="1" id="KW-1133">Transmembrane helix</keyword>
<dbReference type="EMBL" id="JBHSDT010000008">
    <property type="protein sequence ID" value="MFC4403822.1"/>
    <property type="molecule type" value="Genomic_DNA"/>
</dbReference>
<comment type="caution">
    <text evidence="2">The sequence shown here is derived from an EMBL/GenBank/DDBJ whole genome shotgun (WGS) entry which is preliminary data.</text>
</comment>
<protein>
    <submittedName>
        <fullName evidence="2">Uncharacterized protein</fullName>
    </submittedName>
</protein>
<evidence type="ECO:0000313" key="3">
    <source>
        <dbReference type="Proteomes" id="UP001595882"/>
    </source>
</evidence>
<organism evidence="2 3">
    <name type="scientific">Gracilibacillus xinjiangensis</name>
    <dbReference type="NCBI Taxonomy" id="1193282"/>
    <lineage>
        <taxon>Bacteria</taxon>
        <taxon>Bacillati</taxon>
        <taxon>Bacillota</taxon>
        <taxon>Bacilli</taxon>
        <taxon>Bacillales</taxon>
        <taxon>Bacillaceae</taxon>
        <taxon>Gracilibacillus</taxon>
    </lineage>
</organism>
<feature type="transmembrane region" description="Helical" evidence="1">
    <location>
        <begin position="6"/>
        <end position="25"/>
    </location>
</feature>